<feature type="compositionally biased region" description="Basic residues" evidence="5">
    <location>
        <begin position="705"/>
        <end position="715"/>
    </location>
</feature>
<dbReference type="EMBL" id="KV875106">
    <property type="protein sequence ID" value="OIW23481.1"/>
    <property type="molecule type" value="Genomic_DNA"/>
</dbReference>
<dbReference type="GO" id="GO:0003684">
    <property type="term" value="F:damaged DNA binding"/>
    <property type="evidence" value="ECO:0007669"/>
    <property type="project" value="TreeGrafter"/>
</dbReference>
<evidence type="ECO:0000256" key="5">
    <source>
        <dbReference type="SAM" id="MobiDB-lite"/>
    </source>
</evidence>
<feature type="compositionally biased region" description="Polar residues" evidence="5">
    <location>
        <begin position="437"/>
        <end position="446"/>
    </location>
</feature>
<comment type="subcellular location">
    <subcellularLocation>
        <location evidence="1">Nucleus</location>
    </subcellularLocation>
</comment>
<keyword evidence="3" id="KW-0539">Nucleus</keyword>
<keyword evidence="2" id="KW-0227">DNA damage</keyword>
<dbReference type="STRING" id="1408157.A0A1J7IQW5"/>
<feature type="region of interest" description="Disordered" evidence="5">
    <location>
        <begin position="434"/>
        <end position="517"/>
    </location>
</feature>
<evidence type="ECO:0000313" key="8">
    <source>
        <dbReference type="Proteomes" id="UP000182658"/>
    </source>
</evidence>
<feature type="compositionally biased region" description="Basic and acidic residues" evidence="5">
    <location>
        <begin position="473"/>
        <end position="482"/>
    </location>
</feature>
<organism evidence="7 8">
    <name type="scientific">Coniochaeta ligniaria NRRL 30616</name>
    <dbReference type="NCBI Taxonomy" id="1408157"/>
    <lineage>
        <taxon>Eukaryota</taxon>
        <taxon>Fungi</taxon>
        <taxon>Dikarya</taxon>
        <taxon>Ascomycota</taxon>
        <taxon>Pezizomycotina</taxon>
        <taxon>Sordariomycetes</taxon>
        <taxon>Sordariomycetidae</taxon>
        <taxon>Coniochaetales</taxon>
        <taxon>Coniochaetaceae</taxon>
        <taxon>Coniochaeta</taxon>
    </lineage>
</organism>
<gene>
    <name evidence="7" type="ORF">CONLIGDRAFT_693262</name>
</gene>
<evidence type="ECO:0000256" key="3">
    <source>
        <dbReference type="ARBA" id="ARBA00023242"/>
    </source>
</evidence>
<feature type="compositionally biased region" description="Polar residues" evidence="5">
    <location>
        <begin position="297"/>
        <end position="310"/>
    </location>
</feature>
<feature type="compositionally biased region" description="Low complexity" evidence="5">
    <location>
        <begin position="219"/>
        <end position="230"/>
    </location>
</feature>
<feature type="region of interest" description="Disordered" evidence="5">
    <location>
        <begin position="184"/>
        <end position="373"/>
    </location>
</feature>
<dbReference type="PANTHER" id="PTHR15107:SF0">
    <property type="entry name" value="DNA ENDONUCLEASE ACTIVATOR CTP1 C-TERMINAL DOMAIN-CONTAINING PROTEIN"/>
    <property type="match status" value="1"/>
</dbReference>
<dbReference type="Proteomes" id="UP000182658">
    <property type="component" value="Unassembled WGS sequence"/>
</dbReference>
<evidence type="ECO:0000313" key="7">
    <source>
        <dbReference type="EMBL" id="OIW23481.1"/>
    </source>
</evidence>
<accession>A0A1J7IQW5</accession>
<sequence length="767" mass="84791">MASWFDRGRPAIFEALQQVCDRIDSDLAAELQERDVEQHAFLTKEVERLRSRIATVDKLEQENHALKGEVTALRSQLKSASDKLQTSAAAPPPTRQPLGEISTNTPSRVVRPRANPKEAINVDGDAAAKLAELQQDYKRLVTQCEQQRKAKGEAEAKARQSRKERIQWQKYAEGRDARIEKLEKRLGSSVQPQSSIEPRQPHPELESSRADATPADGMSASTSKATSGSSVPPQTSASASFSGLENAALTDVAPRRATSNPPAARRTVLTEHTASSTQGDDDDISEESPELPQLPPNDNTQISTVKNEPSSDLPVFVSEKRVGKRKHIDDIPDGLTSRTPRRFKTEERSSDPLVMGESHHFSPQESLDLDTDGTMPTPRKVRMLQMQDRSGVIRPDNDNIPGRSGIFEVRSALPMVGMRDVVHAPGTSVKDLHMNAAPTTQPNSMSLVPRRTAPGSGLKLHHGIASLAEDGYDPTRSERQAPTEDQLSDGPSRLAALLDASSPSPQGQTPLLRPNRQLREASRSSLWLTETPVRVLPFGKGDGKDGNPQTTLQSRAGGGLDSGPASVKATSRMETPKSAAPAIPRSKAKVRRLRDQPLASLRLDDFKINPKFNNGHGFAFTEVVRNKDERADIPGCVDPECCGKHFRAMAQSELEAAGPALIHRAADIALLEDYLGDQVYKLGSMTRQEKEELWLEAKTRELANKHGKHRHRFARRQSPPGFWNTDFPSTQDNEQDRAEGEKREKRMVEERYREAMRNGGRWLFRDE</sequence>
<dbReference type="OrthoDB" id="5801062at2759"/>
<feature type="region of interest" description="Disordered" evidence="5">
    <location>
        <begin position="537"/>
        <end position="591"/>
    </location>
</feature>
<keyword evidence="4" id="KW-0175">Coiled coil</keyword>
<feature type="coiled-coil region" evidence="4">
    <location>
        <begin position="130"/>
        <end position="164"/>
    </location>
</feature>
<evidence type="ECO:0000256" key="1">
    <source>
        <dbReference type="ARBA" id="ARBA00004123"/>
    </source>
</evidence>
<feature type="compositionally biased region" description="Polar residues" evidence="5">
    <location>
        <begin position="188"/>
        <end position="197"/>
    </location>
</feature>
<feature type="region of interest" description="Disordered" evidence="5">
    <location>
        <begin position="705"/>
        <end position="746"/>
    </location>
</feature>
<feature type="region of interest" description="Disordered" evidence="5">
    <location>
        <begin position="77"/>
        <end position="117"/>
    </location>
</feature>
<reference evidence="7 8" key="1">
    <citation type="submission" date="2016-10" db="EMBL/GenBank/DDBJ databases">
        <title>Draft genome sequence of Coniochaeta ligniaria NRRL30616, a lignocellulolytic fungus for bioabatement of inhibitors in plant biomass hydrolysates.</title>
        <authorList>
            <consortium name="DOE Joint Genome Institute"/>
            <person name="Jimenez D.J."/>
            <person name="Hector R.E."/>
            <person name="Riley R."/>
            <person name="Sun H."/>
            <person name="Grigoriev I.V."/>
            <person name="Van Elsas J.D."/>
            <person name="Nichols N.N."/>
        </authorList>
    </citation>
    <scope>NUCLEOTIDE SEQUENCE [LARGE SCALE GENOMIC DNA]</scope>
    <source>
        <strain evidence="7 8">NRRL 30616</strain>
    </source>
</reference>
<feature type="compositionally biased region" description="Polar residues" evidence="5">
    <location>
        <begin position="231"/>
        <end position="243"/>
    </location>
</feature>
<protein>
    <submittedName>
        <fullName evidence="7">SAE2-domain-containing protein</fullName>
    </submittedName>
</protein>
<proteinExistence type="predicted"/>
<dbReference type="InParanoid" id="A0A1J7IQW5"/>
<evidence type="ECO:0000256" key="2">
    <source>
        <dbReference type="ARBA" id="ARBA00022763"/>
    </source>
</evidence>
<dbReference type="GO" id="GO:0005634">
    <property type="term" value="C:nucleus"/>
    <property type="evidence" value="ECO:0007669"/>
    <property type="project" value="UniProtKB-SubCell"/>
</dbReference>
<dbReference type="InterPro" id="IPR013882">
    <property type="entry name" value="Ctp1_C"/>
</dbReference>
<feature type="compositionally biased region" description="Basic and acidic residues" evidence="5">
    <location>
        <begin position="199"/>
        <end position="209"/>
    </location>
</feature>
<evidence type="ECO:0000256" key="4">
    <source>
        <dbReference type="SAM" id="Coils"/>
    </source>
</evidence>
<dbReference type="GO" id="GO:0010792">
    <property type="term" value="P:DNA double-strand break processing involved in repair via single-strand annealing"/>
    <property type="evidence" value="ECO:0007669"/>
    <property type="project" value="TreeGrafter"/>
</dbReference>
<dbReference type="PANTHER" id="PTHR15107">
    <property type="entry name" value="RETINOBLASTOMA BINDING PROTEIN 8"/>
    <property type="match status" value="1"/>
</dbReference>
<feature type="compositionally biased region" description="Basic and acidic residues" evidence="5">
    <location>
        <begin position="734"/>
        <end position="746"/>
    </location>
</feature>
<dbReference type="InterPro" id="IPR033316">
    <property type="entry name" value="RBBP8-like"/>
</dbReference>
<feature type="compositionally biased region" description="Polar residues" evidence="5">
    <location>
        <begin position="77"/>
        <end position="88"/>
    </location>
</feature>
<dbReference type="AlphaFoldDB" id="A0A1J7IQW5"/>
<name>A0A1J7IQW5_9PEZI</name>
<dbReference type="Pfam" id="PF08573">
    <property type="entry name" value="SAE2"/>
    <property type="match status" value="1"/>
</dbReference>
<feature type="compositionally biased region" description="Acidic residues" evidence="5">
    <location>
        <begin position="279"/>
        <end position="289"/>
    </location>
</feature>
<evidence type="ECO:0000259" key="6">
    <source>
        <dbReference type="Pfam" id="PF08573"/>
    </source>
</evidence>
<feature type="domain" description="DNA endonuclease activator Ctp1 C-terminal" evidence="6">
    <location>
        <begin position="619"/>
        <end position="731"/>
    </location>
</feature>
<keyword evidence="8" id="KW-1185">Reference proteome</keyword>